<dbReference type="Pfam" id="PF13476">
    <property type="entry name" value="AAA_23"/>
    <property type="match status" value="1"/>
</dbReference>
<sequence>MGNLIIEKVKYSGDKYFYESPILTNGINLIVGDNGSGKSTFTYFIEFCLGNNIKYFEKGTNKEYTEIVNDTNNFVELDIKINSKKYQLKRFINKSDIFINDNSEISVLPIKRNQNKIFSDWLLEKLNISISELNMGTYSWKLNFSDLLRLIIYDQDTESKKIYKAPINSNFVSDSLIIRKTVFEVLLGISSDDYFKKHDELKEITKKKDTALSSLNDFNEKYSGVDLEKNNIENNLKTYKETLEKAYSERQLYLSSNTKIDDKADFINGIQEELIQTDLEISEKNLLVNNSQIEYNKISKLYENQQNEIKEIEKIIFTNDKLNLFSFKLCPFCMSKHEPVKNHCLCGSEIKDENYEKFVYNSNEYDTILKHKSKSIETLQIALDSYFKQIISIKKELDFLSNKSDDLTIKLKKLISSIEFSGNTELVDSLNDKILETQRELDKYEYLLEISIKKEGLEEKFNSLNEKYKSTNKEFRALHLEFVSQNKSLITEFNKIYCELLQKSSAGANIAEIDDDYMPIIDGGVYKNKSADVPLRLMYYFTILALSLKNVSVKHPGLLIIDTPENSGIDEDNLKKDLDLINFAIEKGESSKKEYQIILTTGLDKYPESFKENIKDEFNESEGFYILKEKI</sequence>
<dbReference type="RefSeq" id="WP_340934108.1">
    <property type="nucleotide sequence ID" value="NZ_CP150496.1"/>
</dbReference>
<dbReference type="PANTHER" id="PTHR32114:SF2">
    <property type="entry name" value="ABC TRANSPORTER ABCH.3"/>
    <property type="match status" value="1"/>
</dbReference>
<dbReference type="Gene3D" id="3.40.50.300">
    <property type="entry name" value="P-loop containing nucleotide triphosphate hydrolases"/>
    <property type="match status" value="1"/>
</dbReference>
<accession>A0ABZ2TT86</accession>
<protein>
    <submittedName>
        <fullName evidence="3">AAA family ATPase</fullName>
    </submittedName>
</protein>
<keyword evidence="1" id="KW-0175">Coiled coil</keyword>
<dbReference type="SUPFAM" id="SSF52540">
    <property type="entry name" value="P-loop containing nucleoside triphosphate hydrolases"/>
    <property type="match status" value="2"/>
</dbReference>
<dbReference type="PANTHER" id="PTHR32114">
    <property type="entry name" value="ABC TRANSPORTER ABCH.3"/>
    <property type="match status" value="1"/>
</dbReference>
<dbReference type="Proteomes" id="UP001491088">
    <property type="component" value="Chromosome"/>
</dbReference>
<feature type="domain" description="Rad50/SbcC-type AAA" evidence="2">
    <location>
        <begin position="24"/>
        <end position="249"/>
    </location>
</feature>
<gene>
    <name evidence="3" type="ORF">WG950_03125</name>
</gene>
<dbReference type="InterPro" id="IPR038729">
    <property type="entry name" value="Rad50/SbcC_AAA"/>
</dbReference>
<name>A0ABZ2TT86_9FLAO</name>
<feature type="coiled-coil region" evidence="1">
    <location>
        <begin position="288"/>
        <end position="315"/>
    </location>
</feature>
<dbReference type="InterPro" id="IPR027417">
    <property type="entry name" value="P-loop_NTPase"/>
</dbReference>
<proteinExistence type="predicted"/>
<evidence type="ECO:0000259" key="2">
    <source>
        <dbReference type="Pfam" id="PF13476"/>
    </source>
</evidence>
<reference evidence="3 4" key="1">
    <citation type="submission" date="2024-03" db="EMBL/GenBank/DDBJ databases">
        <authorList>
            <person name="Cao K."/>
        </authorList>
    </citation>
    <scope>NUCLEOTIDE SEQUENCE [LARGE SCALE GENOMIC DNA]</scope>
    <source>
        <strain evidence="3 4">MCCC 1K00696</strain>
    </source>
</reference>
<evidence type="ECO:0000313" key="3">
    <source>
        <dbReference type="EMBL" id="WYW56258.1"/>
    </source>
</evidence>
<dbReference type="EMBL" id="CP150496">
    <property type="protein sequence ID" value="WYW56258.1"/>
    <property type="molecule type" value="Genomic_DNA"/>
</dbReference>
<evidence type="ECO:0000313" key="4">
    <source>
        <dbReference type="Proteomes" id="UP001491088"/>
    </source>
</evidence>
<feature type="coiled-coil region" evidence="1">
    <location>
        <begin position="427"/>
        <end position="474"/>
    </location>
</feature>
<organism evidence="3 4">
    <name type="scientific">Polaribacter marinaquae</name>
    <dbReference type="NCBI Taxonomy" id="1642819"/>
    <lineage>
        <taxon>Bacteria</taxon>
        <taxon>Pseudomonadati</taxon>
        <taxon>Bacteroidota</taxon>
        <taxon>Flavobacteriia</taxon>
        <taxon>Flavobacteriales</taxon>
        <taxon>Flavobacteriaceae</taxon>
    </lineage>
</organism>
<evidence type="ECO:0000256" key="1">
    <source>
        <dbReference type="SAM" id="Coils"/>
    </source>
</evidence>
<keyword evidence="4" id="KW-1185">Reference proteome</keyword>